<dbReference type="RefSeq" id="WP_027846712.1">
    <property type="nucleotide sequence ID" value="NZ_LMTZ01000111.1"/>
</dbReference>
<keyword evidence="3" id="KW-1185">Reference proteome</keyword>
<name>A0A0V7ZKW3_9CYAN</name>
<evidence type="ECO:0000256" key="1">
    <source>
        <dbReference type="SAM" id="Phobius"/>
    </source>
</evidence>
<dbReference type="AlphaFoldDB" id="A0A0V7ZKW3"/>
<evidence type="ECO:0008006" key="4">
    <source>
        <dbReference type="Google" id="ProtNLM"/>
    </source>
</evidence>
<feature type="transmembrane region" description="Helical" evidence="1">
    <location>
        <begin position="21"/>
        <end position="43"/>
    </location>
</feature>
<accession>A0A0V7ZKW3</accession>
<dbReference type="InterPro" id="IPR021511">
    <property type="entry name" value="DUF3172"/>
</dbReference>
<proteinExistence type="predicted"/>
<keyword evidence="1" id="KW-0812">Transmembrane</keyword>
<keyword evidence="1" id="KW-0472">Membrane</keyword>
<dbReference type="Pfam" id="PF11371">
    <property type="entry name" value="DUF3172"/>
    <property type="match status" value="1"/>
</dbReference>
<evidence type="ECO:0000313" key="2">
    <source>
        <dbReference type="EMBL" id="KST65181.1"/>
    </source>
</evidence>
<reference evidence="2 3" key="1">
    <citation type="journal article" date="2015" name="Genome Announc.">
        <title>Draft Genome of the Euendolithic (true boring) Cyanobacterium Mastigocoleus testarum strain BC008.</title>
        <authorList>
            <person name="Guida B.S."/>
            <person name="Garcia-Pichel F."/>
        </authorList>
    </citation>
    <scope>NUCLEOTIDE SEQUENCE [LARGE SCALE GENOMIC DNA]</scope>
    <source>
        <strain evidence="2 3">BC008</strain>
    </source>
</reference>
<dbReference type="OrthoDB" id="455197at2"/>
<comment type="caution">
    <text evidence="2">The sequence shown here is derived from an EMBL/GenBank/DDBJ whole genome shotgun (WGS) entry which is preliminary data.</text>
</comment>
<sequence length="177" mass="19114">MRRKSPTRTATKSPALGTSTFNLTSIAILGGVLILGIGIGIAFSSTATLTPSNVATREFIDIKAPNPEICVQYGASAMVMDAKLFLTLNPFSVYVSQSSMRPGCVLRTNNWQVLEQKGLITSQQVRDCKNRLNTFAFTGELGSKDVNISCVYQNSGAQNFFLNEPGAVAPPVETERF</sequence>
<protein>
    <recommendedName>
        <fullName evidence="4">DUF3172 domain-containing protein</fullName>
    </recommendedName>
</protein>
<evidence type="ECO:0000313" key="3">
    <source>
        <dbReference type="Proteomes" id="UP000053372"/>
    </source>
</evidence>
<dbReference type="EMBL" id="LMTZ01000111">
    <property type="protein sequence ID" value="KST65181.1"/>
    <property type="molecule type" value="Genomic_DNA"/>
</dbReference>
<keyword evidence="1" id="KW-1133">Transmembrane helix</keyword>
<dbReference type="Proteomes" id="UP000053372">
    <property type="component" value="Unassembled WGS sequence"/>
</dbReference>
<organism evidence="2 3">
    <name type="scientific">Mastigocoleus testarum BC008</name>
    <dbReference type="NCBI Taxonomy" id="371196"/>
    <lineage>
        <taxon>Bacteria</taxon>
        <taxon>Bacillati</taxon>
        <taxon>Cyanobacteriota</taxon>
        <taxon>Cyanophyceae</taxon>
        <taxon>Nostocales</taxon>
        <taxon>Hapalosiphonaceae</taxon>
        <taxon>Mastigocoleus</taxon>
    </lineage>
</organism>
<gene>
    <name evidence="2" type="ORF">BC008_20520</name>
</gene>